<evidence type="ECO:0000256" key="1">
    <source>
        <dbReference type="SAM" id="MobiDB-lite"/>
    </source>
</evidence>
<feature type="transmembrane region" description="Helical" evidence="2">
    <location>
        <begin position="67"/>
        <end position="86"/>
    </location>
</feature>
<keyword evidence="2" id="KW-1133">Transmembrane helix</keyword>
<organism evidence="3 4">
    <name type="scientific">Penicillium capsulatum</name>
    <dbReference type="NCBI Taxonomy" id="69766"/>
    <lineage>
        <taxon>Eukaryota</taxon>
        <taxon>Fungi</taxon>
        <taxon>Dikarya</taxon>
        <taxon>Ascomycota</taxon>
        <taxon>Pezizomycotina</taxon>
        <taxon>Eurotiomycetes</taxon>
        <taxon>Eurotiomycetidae</taxon>
        <taxon>Eurotiales</taxon>
        <taxon>Aspergillaceae</taxon>
        <taxon>Penicillium</taxon>
    </lineage>
</organism>
<evidence type="ECO:0000313" key="3">
    <source>
        <dbReference type="EMBL" id="KAJ5179544.1"/>
    </source>
</evidence>
<dbReference type="Proteomes" id="UP001146351">
    <property type="component" value="Unassembled WGS sequence"/>
</dbReference>
<feature type="transmembrane region" description="Helical" evidence="2">
    <location>
        <begin position="106"/>
        <end position="131"/>
    </location>
</feature>
<dbReference type="EMBL" id="JAPQKO010000002">
    <property type="protein sequence ID" value="KAJ5179544.1"/>
    <property type="molecule type" value="Genomic_DNA"/>
</dbReference>
<feature type="transmembrane region" description="Helical" evidence="2">
    <location>
        <begin position="237"/>
        <end position="259"/>
    </location>
</feature>
<feature type="transmembrane region" description="Helical" evidence="2">
    <location>
        <begin position="152"/>
        <end position="172"/>
    </location>
</feature>
<name>A0A9W9LWB0_9EURO</name>
<reference evidence="3" key="1">
    <citation type="submission" date="2022-11" db="EMBL/GenBank/DDBJ databases">
        <authorList>
            <person name="Petersen C."/>
        </authorList>
    </citation>
    <scope>NUCLEOTIDE SEQUENCE</scope>
    <source>
        <strain evidence="3">IBT 21917</strain>
    </source>
</reference>
<feature type="region of interest" description="Disordered" evidence="1">
    <location>
        <begin position="362"/>
        <end position="384"/>
    </location>
</feature>
<evidence type="ECO:0000256" key="2">
    <source>
        <dbReference type="SAM" id="Phobius"/>
    </source>
</evidence>
<protein>
    <submittedName>
        <fullName evidence="3">Uncharacterized protein</fullName>
    </submittedName>
</protein>
<feature type="transmembrane region" description="Helical" evidence="2">
    <location>
        <begin position="208"/>
        <end position="225"/>
    </location>
</feature>
<gene>
    <name evidence="3" type="ORF">N7492_002754</name>
</gene>
<evidence type="ECO:0000313" key="4">
    <source>
        <dbReference type="Proteomes" id="UP001146351"/>
    </source>
</evidence>
<keyword evidence="2" id="KW-0812">Transmembrane</keyword>
<keyword evidence="4" id="KW-1185">Reference proteome</keyword>
<reference evidence="3" key="2">
    <citation type="journal article" date="2023" name="IMA Fungus">
        <title>Comparative genomic study of the Penicillium genus elucidates a diverse pangenome and 15 lateral gene transfer events.</title>
        <authorList>
            <person name="Petersen C."/>
            <person name="Sorensen T."/>
            <person name="Nielsen M.R."/>
            <person name="Sondergaard T.E."/>
            <person name="Sorensen J.L."/>
            <person name="Fitzpatrick D.A."/>
            <person name="Frisvad J.C."/>
            <person name="Nielsen K.L."/>
        </authorList>
    </citation>
    <scope>NUCLEOTIDE SEQUENCE</scope>
    <source>
        <strain evidence="3">IBT 21917</strain>
    </source>
</reference>
<dbReference type="AlphaFoldDB" id="A0A9W9LWB0"/>
<feature type="transmembrane region" description="Helical" evidence="2">
    <location>
        <begin position="271"/>
        <end position="298"/>
    </location>
</feature>
<keyword evidence="2" id="KW-0472">Membrane</keyword>
<dbReference type="OrthoDB" id="4504921at2759"/>
<comment type="caution">
    <text evidence="3">The sequence shown here is derived from an EMBL/GenBank/DDBJ whole genome shotgun (WGS) entry which is preliminary data.</text>
</comment>
<feature type="transmembrane region" description="Helical" evidence="2">
    <location>
        <begin position="35"/>
        <end position="55"/>
    </location>
</feature>
<accession>A0A9W9LWB0</accession>
<sequence length="384" mass="43196">MSFNPPSSGSRVPQSDDTAPAVAANLQSSLFKAQFGLDLTLCIGCLGCIVGLFFLRRKQGYDLRSVPMWTVIGSLVAVFLFEIFNLPLVSKNWSKATHQPAAFIAFYYPGLILSAFFRHLAICALFYVFYHMTHLCVRHCTGGTNPSSTIKILHWTIVGVIVGTAIISWVFYTHQMVELKDRVGKIGVTSNYGELLHRQQRMDTATQVIRWVASGEILAWNIFLVTKSMRFYPKLRVSTVFLLFGSVFFFALNMMWAIFDINYYLTFESPIATSIAGVNLTQAIFFMVVYVGILPFCMRWGLFQRKERPDGFDYKGRRTGPVEVEDNSIPPHTVEAHSRNILEAGESTPIVEADSGSAVFEADSKPLEWHSPSNATDEVHNDKR</sequence>
<proteinExistence type="predicted"/>